<feature type="transmembrane region" description="Helical" evidence="1">
    <location>
        <begin position="235"/>
        <end position="253"/>
    </location>
</feature>
<feature type="transmembrane region" description="Helical" evidence="1">
    <location>
        <begin position="157"/>
        <end position="178"/>
    </location>
</feature>
<keyword evidence="3" id="KW-1185">Reference proteome</keyword>
<accession>A0A402AAB3</accession>
<dbReference type="AlphaFoldDB" id="A0A402AAB3"/>
<name>A0A402AAB3_9CHLR</name>
<sequence length="274" mass="30551">MQQQPYWRYDRHLASTDRLPSPQTLPQERTFFASFIQALAIIMLAPILIANLHPFFDQWCPALPDFFAHHHLTELNALLTTCLLLALLILFIGLFFVAFSTFYTILMVTLYYLALILLSLLLLNVVATTFAEQALQDMLLNGYAGILHFFDSLDPSLLPIVGVITLFLAYTFNAYLALKYVERKRVQQSPVLFLVETMAILSIFGDGVGGGKALFTLINSASLHPIKANLLASNAYPFSLAASIVLTLAFVFIEIAGAIPQTQANSPAFRRRMS</sequence>
<proteinExistence type="predicted"/>
<feature type="transmembrane region" description="Helical" evidence="1">
    <location>
        <begin position="110"/>
        <end position="131"/>
    </location>
</feature>
<feature type="transmembrane region" description="Helical" evidence="1">
    <location>
        <begin position="76"/>
        <end position="98"/>
    </location>
</feature>
<keyword evidence="1" id="KW-1133">Transmembrane helix</keyword>
<protein>
    <submittedName>
        <fullName evidence="2">Uncharacterized protein</fullName>
    </submittedName>
</protein>
<feature type="transmembrane region" description="Helical" evidence="1">
    <location>
        <begin position="31"/>
        <end position="56"/>
    </location>
</feature>
<gene>
    <name evidence="2" type="ORF">KTT_58350</name>
</gene>
<organism evidence="2 3">
    <name type="scientific">Tengunoibacter tsumagoiensis</name>
    <dbReference type="NCBI Taxonomy" id="2014871"/>
    <lineage>
        <taxon>Bacteria</taxon>
        <taxon>Bacillati</taxon>
        <taxon>Chloroflexota</taxon>
        <taxon>Ktedonobacteria</taxon>
        <taxon>Ktedonobacterales</taxon>
        <taxon>Dictyobacteraceae</taxon>
        <taxon>Tengunoibacter</taxon>
    </lineage>
</organism>
<keyword evidence="1" id="KW-0812">Transmembrane</keyword>
<feature type="transmembrane region" description="Helical" evidence="1">
    <location>
        <begin position="190"/>
        <end position="215"/>
    </location>
</feature>
<comment type="caution">
    <text evidence="2">The sequence shown here is derived from an EMBL/GenBank/DDBJ whole genome shotgun (WGS) entry which is preliminary data.</text>
</comment>
<evidence type="ECO:0000313" key="2">
    <source>
        <dbReference type="EMBL" id="GCE15976.1"/>
    </source>
</evidence>
<keyword evidence="1" id="KW-0472">Membrane</keyword>
<evidence type="ECO:0000313" key="3">
    <source>
        <dbReference type="Proteomes" id="UP000287352"/>
    </source>
</evidence>
<evidence type="ECO:0000256" key="1">
    <source>
        <dbReference type="SAM" id="Phobius"/>
    </source>
</evidence>
<reference evidence="3" key="1">
    <citation type="submission" date="2018-12" db="EMBL/GenBank/DDBJ databases">
        <title>Tengunoibacter tsumagoiensis gen. nov., sp. nov., Dictyobacter kobayashii sp. nov., D. alpinus sp. nov., and D. joshuensis sp. nov. and description of Dictyobacteraceae fam. nov. within the order Ktedonobacterales isolated from Tengu-no-mugimeshi.</title>
        <authorList>
            <person name="Wang C.M."/>
            <person name="Zheng Y."/>
            <person name="Sakai Y."/>
            <person name="Toyoda A."/>
            <person name="Minakuchi Y."/>
            <person name="Abe K."/>
            <person name="Yokota A."/>
            <person name="Yabe S."/>
        </authorList>
    </citation>
    <scope>NUCLEOTIDE SEQUENCE [LARGE SCALE GENOMIC DNA]</scope>
    <source>
        <strain evidence="3">Uno3</strain>
    </source>
</reference>
<dbReference type="RefSeq" id="WP_126583370.1">
    <property type="nucleotide sequence ID" value="NZ_BIFR01000002.1"/>
</dbReference>
<dbReference type="Proteomes" id="UP000287352">
    <property type="component" value="Unassembled WGS sequence"/>
</dbReference>
<dbReference type="EMBL" id="BIFR01000002">
    <property type="protein sequence ID" value="GCE15976.1"/>
    <property type="molecule type" value="Genomic_DNA"/>
</dbReference>